<dbReference type="PANTHER" id="PTHR48081:SF8">
    <property type="entry name" value="ALPHA_BETA HYDROLASE FOLD-3 DOMAIN-CONTAINING PROTEIN-RELATED"/>
    <property type="match status" value="1"/>
</dbReference>
<proteinExistence type="predicted"/>
<dbReference type="InterPro" id="IPR050300">
    <property type="entry name" value="GDXG_lipolytic_enzyme"/>
</dbReference>
<comment type="caution">
    <text evidence="3">The sequence shown here is derived from an EMBL/GenBank/DDBJ whole genome shotgun (WGS) entry which is preliminary data.</text>
</comment>
<accession>A0A5N5E5R4</accession>
<dbReference type="InterPro" id="IPR029058">
    <property type="entry name" value="AB_hydrolase_fold"/>
</dbReference>
<dbReference type="GO" id="GO:0016787">
    <property type="term" value="F:hydrolase activity"/>
    <property type="evidence" value="ECO:0007669"/>
    <property type="project" value="UniProtKB-KW"/>
</dbReference>
<gene>
    <name evidence="3" type="ORF">BS297_11690</name>
</gene>
<organism evidence="3 4">
    <name type="scientific">Rhodococcus erythropolis</name>
    <name type="common">Arthrobacter picolinophilus</name>
    <dbReference type="NCBI Taxonomy" id="1833"/>
    <lineage>
        <taxon>Bacteria</taxon>
        <taxon>Bacillati</taxon>
        <taxon>Actinomycetota</taxon>
        <taxon>Actinomycetes</taxon>
        <taxon>Mycobacteriales</taxon>
        <taxon>Nocardiaceae</taxon>
        <taxon>Rhodococcus</taxon>
        <taxon>Rhodococcus erythropolis group</taxon>
    </lineage>
</organism>
<dbReference type="PANTHER" id="PTHR48081">
    <property type="entry name" value="AB HYDROLASE SUPERFAMILY PROTEIN C4A8.06C"/>
    <property type="match status" value="1"/>
</dbReference>
<evidence type="ECO:0000313" key="4">
    <source>
        <dbReference type="Proteomes" id="UP000325576"/>
    </source>
</evidence>
<dbReference type="Proteomes" id="UP000325576">
    <property type="component" value="Unassembled WGS sequence"/>
</dbReference>
<dbReference type="Pfam" id="PF07859">
    <property type="entry name" value="Abhydrolase_3"/>
    <property type="match status" value="1"/>
</dbReference>
<dbReference type="SUPFAM" id="SSF53474">
    <property type="entry name" value="alpha/beta-Hydrolases"/>
    <property type="match status" value="1"/>
</dbReference>
<dbReference type="InterPro" id="IPR013094">
    <property type="entry name" value="AB_hydrolase_3"/>
</dbReference>
<evidence type="ECO:0000313" key="3">
    <source>
        <dbReference type="EMBL" id="KAB2585171.1"/>
    </source>
</evidence>
<reference evidence="3 4" key="1">
    <citation type="journal article" date="2017" name="Poromechanics V (2013)">
        <title>Genomic Characterization of the Arsenic-Tolerant Actinobacterium, &lt;i&gt;Rhodococcus erythropolis&lt;/i&gt; S43.</title>
        <authorList>
            <person name="Retamal-Morales G."/>
            <person name="Mehnert M."/>
            <person name="Schwabe R."/>
            <person name="Tischler D."/>
            <person name="Schloemann M."/>
            <person name="Levican G.J."/>
        </authorList>
    </citation>
    <scope>NUCLEOTIDE SEQUENCE [LARGE SCALE GENOMIC DNA]</scope>
    <source>
        <strain evidence="3 4">S43</strain>
    </source>
</reference>
<feature type="domain" description="Alpha/beta hydrolase fold-3" evidence="2">
    <location>
        <begin position="89"/>
        <end position="291"/>
    </location>
</feature>
<sequence length="331" mass="36052">MTQRDRLDPESRGPLEQLLQAVPGGFNAISDVTQRREAVRTLTAAAITELAPNDRVITEDRLVPGPQGAPDVPIRIYTPVGANGELPGVFYIHGGGMVIGSIDAEDAAATRICEGIGAVVVSTEYRKAPEHPHPAQIDDCYSSLTWMAKNAAELNIDVNRIAVYGGSAGGNLTINVSRIARDRAFPHISFMMPVYPMVDDRNETPSSHEITDIGIWDREANIEAWSWFLGGRPVDDYAAPARAQDLTGLPPTFIDVGEMDLFRDEDIAFAQRLVQAMVPTEFHLYPGAYHGSENFAGTAPLSQRIWAARISALRTALRVSSTLQTDLMSDP</sequence>
<evidence type="ECO:0000256" key="1">
    <source>
        <dbReference type="ARBA" id="ARBA00022801"/>
    </source>
</evidence>
<keyword evidence="1" id="KW-0378">Hydrolase</keyword>
<name>A0A5N5E5R4_RHOER</name>
<protein>
    <submittedName>
        <fullName evidence="3">Lipase</fullName>
    </submittedName>
</protein>
<dbReference type="AlphaFoldDB" id="A0A5N5E5R4"/>
<evidence type="ECO:0000259" key="2">
    <source>
        <dbReference type="Pfam" id="PF07859"/>
    </source>
</evidence>
<dbReference type="Gene3D" id="3.40.50.1820">
    <property type="entry name" value="alpha/beta hydrolase"/>
    <property type="match status" value="1"/>
</dbReference>
<dbReference type="EMBL" id="MRBO01000357">
    <property type="protein sequence ID" value="KAB2585171.1"/>
    <property type="molecule type" value="Genomic_DNA"/>
</dbReference>